<sequence length="306" mass="34328">MKTALTALTKSKAKSEFLKNYRNNTPMVSHDLGEAISELTELPFLKSIEDLFQFWPKEVECYLPGVSDEVNSITTSVEAARELFKDGSGLIFNDADTESDILKRWVDELISELGVSLLTYGRSLIYAIPAGKVTDPHFDQNINFVVQIKGTKKWWVAPNHHVENPMTRHTIGTPVDPELASYTDVMPDSFPADASEFTLMPGSFLFVPRGSWHTTKASDEDSISISFTFTAPTWIDLLTAAMRARLAQSSHWRETAHFVNDKDFHPEAIEKFDLLLAGLAKDVQNWKAEDILSATEMRQPPDSDDA</sequence>
<dbReference type="Gene3D" id="2.60.120.650">
    <property type="entry name" value="Cupin"/>
    <property type="match status" value="1"/>
</dbReference>
<protein>
    <recommendedName>
        <fullName evidence="1">JmjC domain-containing protein</fullName>
    </recommendedName>
</protein>
<proteinExistence type="predicted"/>
<dbReference type="AlphaFoldDB" id="A0A2A4MNT2"/>
<organism evidence="2 3">
    <name type="scientific">SAR86 cluster bacterium</name>
    <dbReference type="NCBI Taxonomy" id="2030880"/>
    <lineage>
        <taxon>Bacteria</taxon>
        <taxon>Pseudomonadati</taxon>
        <taxon>Pseudomonadota</taxon>
        <taxon>Gammaproteobacteria</taxon>
        <taxon>SAR86 cluster</taxon>
    </lineage>
</organism>
<dbReference type="PANTHER" id="PTHR12461">
    <property type="entry name" value="HYPOXIA-INDUCIBLE FACTOR 1 ALPHA INHIBITOR-RELATED"/>
    <property type="match status" value="1"/>
</dbReference>
<name>A0A2A4MNT2_9GAMM</name>
<evidence type="ECO:0000313" key="3">
    <source>
        <dbReference type="Proteomes" id="UP000218172"/>
    </source>
</evidence>
<feature type="domain" description="JmjC" evidence="1">
    <location>
        <begin position="86"/>
        <end position="246"/>
    </location>
</feature>
<comment type="caution">
    <text evidence="2">The sequence shown here is derived from an EMBL/GenBank/DDBJ whole genome shotgun (WGS) entry which is preliminary data.</text>
</comment>
<dbReference type="Pfam" id="PF08007">
    <property type="entry name" value="JmjC_2"/>
    <property type="match status" value="1"/>
</dbReference>
<accession>A0A2A4MNT2</accession>
<reference evidence="3" key="1">
    <citation type="submission" date="2017-08" db="EMBL/GenBank/DDBJ databases">
        <title>A dynamic microbial community with high functional redundancy inhabits the cold, oxic subseafloor aquifer.</title>
        <authorList>
            <person name="Tully B.J."/>
            <person name="Wheat C.G."/>
            <person name="Glazer B.T."/>
            <person name="Huber J.A."/>
        </authorList>
    </citation>
    <scope>NUCLEOTIDE SEQUENCE [LARGE SCALE GENOMIC DNA]</scope>
</reference>
<dbReference type="EMBL" id="NVQR01000052">
    <property type="protein sequence ID" value="PCH61899.1"/>
    <property type="molecule type" value="Genomic_DNA"/>
</dbReference>
<dbReference type="SUPFAM" id="SSF51197">
    <property type="entry name" value="Clavaminate synthase-like"/>
    <property type="match status" value="1"/>
</dbReference>
<gene>
    <name evidence="2" type="ORF">COC19_03790</name>
</gene>
<dbReference type="InterPro" id="IPR003347">
    <property type="entry name" value="JmjC_dom"/>
</dbReference>
<dbReference type="PANTHER" id="PTHR12461:SF105">
    <property type="entry name" value="HYPOXIA-INDUCIBLE FACTOR 1-ALPHA INHIBITOR"/>
    <property type="match status" value="1"/>
</dbReference>
<evidence type="ECO:0000259" key="1">
    <source>
        <dbReference type="PROSITE" id="PS51184"/>
    </source>
</evidence>
<evidence type="ECO:0000313" key="2">
    <source>
        <dbReference type="EMBL" id="PCH61899.1"/>
    </source>
</evidence>
<dbReference type="PROSITE" id="PS51184">
    <property type="entry name" value="JMJC"/>
    <property type="match status" value="1"/>
</dbReference>
<dbReference type="SMART" id="SM00558">
    <property type="entry name" value="JmjC"/>
    <property type="match status" value="1"/>
</dbReference>
<dbReference type="Proteomes" id="UP000218172">
    <property type="component" value="Unassembled WGS sequence"/>
</dbReference>